<organism evidence="2 3">
    <name type="scientific">Paratrimastix pyriformis</name>
    <dbReference type="NCBI Taxonomy" id="342808"/>
    <lineage>
        <taxon>Eukaryota</taxon>
        <taxon>Metamonada</taxon>
        <taxon>Preaxostyla</taxon>
        <taxon>Paratrimastigidae</taxon>
        <taxon>Paratrimastix</taxon>
    </lineage>
</organism>
<keyword evidence="3" id="KW-1185">Reference proteome</keyword>
<evidence type="ECO:0000313" key="3">
    <source>
        <dbReference type="Proteomes" id="UP001141327"/>
    </source>
</evidence>
<reference evidence="2" key="1">
    <citation type="journal article" date="2022" name="bioRxiv">
        <title>Genomics of Preaxostyla Flagellates Illuminates Evolutionary Transitions and the Path Towards Mitochondrial Loss.</title>
        <authorList>
            <person name="Novak L.V.F."/>
            <person name="Treitli S.C."/>
            <person name="Pyrih J."/>
            <person name="Halakuc P."/>
            <person name="Pipaliya S.V."/>
            <person name="Vacek V."/>
            <person name="Brzon O."/>
            <person name="Soukal P."/>
            <person name="Eme L."/>
            <person name="Dacks J.B."/>
            <person name="Karnkowska A."/>
            <person name="Elias M."/>
            <person name="Hampl V."/>
        </authorList>
    </citation>
    <scope>NUCLEOTIDE SEQUENCE</scope>
    <source>
        <strain evidence="2">RCP-MX</strain>
    </source>
</reference>
<dbReference type="EMBL" id="JAPMOS010000239">
    <property type="protein sequence ID" value="KAJ4453605.1"/>
    <property type="molecule type" value="Genomic_DNA"/>
</dbReference>
<sequence>MNSIDWNQFHTPKKPLSTRVRSARTPEMGRGLPGDQLVSRPAATHTAPGAPPAPTPTAPKAPTALTARNWSRANLDDDDVPSPPKPKSGPGGRQAQEGSRGPEEGKKAAPVAAKSKKEAARRRRPRPRPPPPTRRKPGPPHEAKEAAEAKARTTPQEDARPRHRHKHPAPVEISSSSSDEGGRAPEPAKGPQGPADRPDDFSPEAARQYCRARFSLCRKSATAEGPCAAELHRPRPSLARPLAYESASEQL</sequence>
<feature type="compositionally biased region" description="Basic residues" evidence="1">
    <location>
        <begin position="119"/>
        <end position="138"/>
    </location>
</feature>
<feature type="region of interest" description="Disordered" evidence="1">
    <location>
        <begin position="1"/>
        <end position="206"/>
    </location>
</feature>
<evidence type="ECO:0000256" key="1">
    <source>
        <dbReference type="SAM" id="MobiDB-lite"/>
    </source>
</evidence>
<proteinExistence type="predicted"/>
<name>A0ABQ8U8D4_9EUKA</name>
<evidence type="ECO:0000313" key="2">
    <source>
        <dbReference type="EMBL" id="KAJ4453605.1"/>
    </source>
</evidence>
<dbReference type="Proteomes" id="UP001141327">
    <property type="component" value="Unassembled WGS sequence"/>
</dbReference>
<feature type="compositionally biased region" description="Polar residues" evidence="1">
    <location>
        <begin position="1"/>
        <end position="10"/>
    </location>
</feature>
<protein>
    <submittedName>
        <fullName evidence="2">Uncharacterized protein</fullName>
    </submittedName>
</protein>
<feature type="compositionally biased region" description="Basic and acidic residues" evidence="1">
    <location>
        <begin position="139"/>
        <end position="160"/>
    </location>
</feature>
<comment type="caution">
    <text evidence="2">The sequence shown here is derived from an EMBL/GenBank/DDBJ whole genome shotgun (WGS) entry which is preliminary data.</text>
</comment>
<accession>A0ABQ8U8D4</accession>
<feature type="compositionally biased region" description="Pro residues" evidence="1">
    <location>
        <begin position="49"/>
        <end position="59"/>
    </location>
</feature>
<gene>
    <name evidence="2" type="ORF">PAPYR_11893</name>
</gene>